<reference evidence="1 2" key="1">
    <citation type="submission" date="2021-03" db="EMBL/GenBank/DDBJ databases">
        <title>Genomic Encyclopedia of Type Strains, Phase IV (KMG-IV): sequencing the most valuable type-strain genomes for metagenomic binning, comparative biology and taxonomic classification.</title>
        <authorList>
            <person name="Goeker M."/>
        </authorList>
    </citation>
    <scope>NUCLEOTIDE SEQUENCE [LARGE SCALE GENOMIC DNA]</scope>
    <source>
        <strain evidence="1 2">DSM 101872</strain>
    </source>
</reference>
<comment type="caution">
    <text evidence="1">The sequence shown here is derived from an EMBL/GenBank/DDBJ whole genome shotgun (WGS) entry which is preliminary data.</text>
</comment>
<dbReference type="RefSeq" id="WP_209687559.1">
    <property type="nucleotide sequence ID" value="NZ_JAGGLU010000016.1"/>
</dbReference>
<evidence type="ECO:0000313" key="2">
    <source>
        <dbReference type="Proteomes" id="UP001519292"/>
    </source>
</evidence>
<evidence type="ECO:0000313" key="1">
    <source>
        <dbReference type="EMBL" id="MBP2058842.1"/>
    </source>
</evidence>
<dbReference type="EMBL" id="JAGGLU010000016">
    <property type="protein sequence ID" value="MBP2058842.1"/>
    <property type="molecule type" value="Genomic_DNA"/>
</dbReference>
<accession>A0ABS4MGM1</accession>
<sequence>MEFDTEKLKQKINEKTAELVQTAQEVSDDFKQNQLPKVKQAVNENSEKTLAWSKNHGQKIWNKSKQSFKDNIRKLDQWVNGSSVHRDD</sequence>
<name>A0ABS4MGM1_9LACO</name>
<dbReference type="Proteomes" id="UP001519292">
    <property type="component" value="Unassembled WGS sequence"/>
</dbReference>
<proteinExistence type="predicted"/>
<organism evidence="1 2">
    <name type="scientific">Lactobacillus colini</name>
    <dbReference type="NCBI Taxonomy" id="1819254"/>
    <lineage>
        <taxon>Bacteria</taxon>
        <taxon>Bacillati</taxon>
        <taxon>Bacillota</taxon>
        <taxon>Bacilli</taxon>
        <taxon>Lactobacillales</taxon>
        <taxon>Lactobacillaceae</taxon>
        <taxon>Lactobacillus</taxon>
    </lineage>
</organism>
<keyword evidence="2" id="KW-1185">Reference proteome</keyword>
<gene>
    <name evidence="1" type="ORF">J2Z60_002033</name>
</gene>
<protein>
    <submittedName>
        <fullName evidence="1">Uncharacterized protein</fullName>
    </submittedName>
</protein>